<dbReference type="Gene3D" id="3.20.20.300">
    <property type="entry name" value="Glycoside hydrolase, family 3, N-terminal domain"/>
    <property type="match status" value="1"/>
</dbReference>
<feature type="domain" description="PA14" evidence="7">
    <location>
        <begin position="426"/>
        <end position="595"/>
    </location>
</feature>
<dbReference type="RefSeq" id="WP_010796069.1">
    <property type="nucleotide sequence ID" value="NZ_CP069262.1"/>
</dbReference>
<dbReference type="InterPro" id="IPR037524">
    <property type="entry name" value="PA14/GLEYA"/>
</dbReference>
<dbReference type="GO" id="GO:0005975">
    <property type="term" value="P:carbohydrate metabolic process"/>
    <property type="evidence" value="ECO:0007669"/>
    <property type="project" value="InterPro"/>
</dbReference>
<dbReference type="AlphaFoldDB" id="A0A2X2CV88"/>
<dbReference type="InterPro" id="IPR026891">
    <property type="entry name" value="Fn3-like"/>
</dbReference>
<evidence type="ECO:0000256" key="1">
    <source>
        <dbReference type="ARBA" id="ARBA00005336"/>
    </source>
</evidence>
<evidence type="ECO:0000313" key="8">
    <source>
        <dbReference type="EMBL" id="MBF8641072.1"/>
    </source>
</evidence>
<feature type="signal peptide" evidence="6">
    <location>
        <begin position="1"/>
        <end position="23"/>
    </location>
</feature>
<keyword evidence="6" id="KW-0732">Signal</keyword>
<dbReference type="Gene3D" id="3.40.50.1700">
    <property type="entry name" value="Glycoside hydrolase family 3 C-terminal domain"/>
    <property type="match status" value="1"/>
</dbReference>
<evidence type="ECO:0000259" key="7">
    <source>
        <dbReference type="PROSITE" id="PS51820"/>
    </source>
</evidence>
<keyword evidence="2 9" id="KW-0378">Hydrolase</keyword>
<dbReference type="Pfam" id="PF01915">
    <property type="entry name" value="Glyco_hydro_3_C"/>
    <property type="match status" value="1"/>
</dbReference>
<dbReference type="InterPro" id="IPR002772">
    <property type="entry name" value="Glyco_hydro_3_C"/>
</dbReference>
<dbReference type="PANTHER" id="PTHR42715">
    <property type="entry name" value="BETA-GLUCOSIDASE"/>
    <property type="match status" value="1"/>
</dbReference>
<evidence type="ECO:0000256" key="3">
    <source>
        <dbReference type="ARBA" id="ARBA00031448"/>
    </source>
</evidence>
<reference evidence="8 11" key="2">
    <citation type="submission" date="2020-10" db="EMBL/GenBank/DDBJ databases">
        <title>Genome sequences of Pseudomonas isolates.</title>
        <authorList>
            <person name="Wessels L."/>
            <person name="Reich F."/>
            <person name="Hammerl J."/>
        </authorList>
    </citation>
    <scope>NUCLEOTIDE SEQUENCE [LARGE SCALE GENOMIC DNA]</scope>
    <source>
        <strain evidence="8 11">20-MO00624-0</strain>
    </source>
</reference>
<dbReference type="GO" id="GO:0008422">
    <property type="term" value="F:beta-glucosidase activity"/>
    <property type="evidence" value="ECO:0007669"/>
    <property type="project" value="UniProtKB-ARBA"/>
</dbReference>
<dbReference type="SUPFAM" id="SSF56988">
    <property type="entry name" value="Anthrax protective antigen"/>
    <property type="match status" value="1"/>
</dbReference>
<dbReference type="Pfam" id="PF07691">
    <property type="entry name" value="PA14"/>
    <property type="match status" value="1"/>
</dbReference>
<dbReference type="InterPro" id="IPR013783">
    <property type="entry name" value="Ig-like_fold"/>
</dbReference>
<dbReference type="Proteomes" id="UP000250443">
    <property type="component" value="Unassembled WGS sequence"/>
</dbReference>
<evidence type="ECO:0000256" key="5">
    <source>
        <dbReference type="ARBA" id="ARBA00032594"/>
    </source>
</evidence>
<dbReference type="Proteomes" id="UP000626180">
    <property type="component" value="Unassembled WGS sequence"/>
</dbReference>
<dbReference type="PRINTS" id="PR00133">
    <property type="entry name" value="GLHYDRLASE3"/>
</dbReference>
<evidence type="ECO:0000313" key="11">
    <source>
        <dbReference type="Proteomes" id="UP000626180"/>
    </source>
</evidence>
<evidence type="ECO:0000256" key="2">
    <source>
        <dbReference type="ARBA" id="ARBA00022801"/>
    </source>
</evidence>
<dbReference type="PANTHER" id="PTHR42715:SF10">
    <property type="entry name" value="BETA-GLUCOSIDASE"/>
    <property type="match status" value="1"/>
</dbReference>
<dbReference type="SMART" id="SM00758">
    <property type="entry name" value="PA14"/>
    <property type="match status" value="1"/>
</dbReference>
<dbReference type="EMBL" id="UAUF01000014">
    <property type="protein sequence ID" value="SPZ12177.1"/>
    <property type="molecule type" value="Genomic_DNA"/>
</dbReference>
<dbReference type="InterPro" id="IPR017853">
    <property type="entry name" value="GH"/>
</dbReference>
<sequence length="891" mass="96449">MGNIKLQGAVLTALALAVGQAYAVTQANPAQVEKKVENTLGQMSLSEKLSLIGGTGPWDVKGLDKFGLPQIHGADGGVGIRYTSQDNNQGIVYPAGPNLAATWNVERAKSFGEALGYDTRAGGYQFVTGPGANLYRSPYSGRAFEYLSGEDPYLGAVMAPAVINGIQSQGVWANAKHFVANDQETNRFTLDERIGERTLREMYLPAFESAAKNGNVAMMMCAFQLINGVYSCEHQHLITGVLKKEWGWKGLMQSDYNAVVHGYLAADAGTDLDMMGYQMNSTILTPYIQAGKLSTETINDKVRRILRQIYAYRFDQAIPAASKDMDSASSQQAALEGAREGIVLLKNKDHLLPLSSDKVKSIAVIGNLAKYAPPTGFGSANVDARNFVSELSGLKQVAGNAKVDFIDSLSLDPNAAEWTTTDASGNTEKGLKAEFFNNANWSGTPSDTRIDQHVNLDWANGNKTTTVDYVSNTTNGANYPVTGDDQNTSVRWSGSVTPTISGEQVFKVRADGAVRLYVNGQKIIDNGDGNPLPNNSIPPTIPVYGKVNLEAGKSYDIKLEYSRRKGYISTMGGMVGVQMSWASLAAPQDLSKYDAVVMAVGNSNEYEGEGFDHGFDLPEYQSQLIQNVAKVNPKTVVVMHGGTGLNMTDWIDQVDGALHAFYPGQYGGQALAEILYGVVNPSAKMPFSIEKKLQDNPVYAGFPEFDNTGKITRMAYSEGLYVGYRGYEMSGIKPLYPFGYGLSYTSFKYSNIKVTPKVVVGNAPIKVSFDVTNTGQRAGAEVAQLYIGQNKPQVARPVKELKGFGKVFLNPGETKRVTLQLNDRSLAYFNEATNNWVVDADTFKISVGAASNDIRLTSSLTNPYRQELSNSTSNPLSKADIKAVTVKAAKQ</sequence>
<dbReference type="PROSITE" id="PS51820">
    <property type="entry name" value="PA14"/>
    <property type="match status" value="1"/>
</dbReference>
<keyword evidence="11" id="KW-1185">Reference proteome</keyword>
<dbReference type="Gene3D" id="2.60.120.260">
    <property type="entry name" value="Galactose-binding domain-like"/>
    <property type="match status" value="1"/>
</dbReference>
<name>A0A2X2CV88_PSELU</name>
<dbReference type="Pfam" id="PF00933">
    <property type="entry name" value="Glyco_hydro_3"/>
    <property type="match status" value="1"/>
</dbReference>
<dbReference type="SUPFAM" id="SSF51445">
    <property type="entry name" value="(Trans)glycosidases"/>
    <property type="match status" value="1"/>
</dbReference>
<dbReference type="InterPro" id="IPR036962">
    <property type="entry name" value="Glyco_hydro_3_N_sf"/>
</dbReference>
<dbReference type="InterPro" id="IPR001764">
    <property type="entry name" value="Glyco_hydro_3_N"/>
</dbReference>
<dbReference type="SMART" id="SM01217">
    <property type="entry name" value="Fn3_like"/>
    <property type="match status" value="1"/>
</dbReference>
<keyword evidence="9" id="KW-0326">Glycosidase</keyword>
<dbReference type="FunFam" id="2.60.40.10:FF:000495">
    <property type="entry name" value="Periplasmic beta-glucosidase"/>
    <property type="match status" value="1"/>
</dbReference>
<evidence type="ECO:0000313" key="9">
    <source>
        <dbReference type="EMBL" id="SPZ12177.1"/>
    </source>
</evidence>
<proteinExistence type="inferred from homology"/>
<dbReference type="InterPro" id="IPR036881">
    <property type="entry name" value="Glyco_hydro_3_C_sf"/>
</dbReference>
<evidence type="ECO:0000256" key="4">
    <source>
        <dbReference type="ARBA" id="ARBA00032194"/>
    </source>
</evidence>
<dbReference type="InterPro" id="IPR011658">
    <property type="entry name" value="PA14_dom"/>
</dbReference>
<evidence type="ECO:0000313" key="10">
    <source>
        <dbReference type="Proteomes" id="UP000250443"/>
    </source>
</evidence>
<feature type="chain" id="PRO_5016094199" description="Beta-D-glucoside glucohydrolase" evidence="6">
    <location>
        <begin position="24"/>
        <end position="891"/>
    </location>
</feature>
<organism evidence="9 10">
    <name type="scientific">Pseudomonas luteola</name>
    <dbReference type="NCBI Taxonomy" id="47886"/>
    <lineage>
        <taxon>Bacteria</taxon>
        <taxon>Pseudomonadati</taxon>
        <taxon>Pseudomonadota</taxon>
        <taxon>Gammaproteobacteria</taxon>
        <taxon>Pseudomonadales</taxon>
        <taxon>Pseudomonadaceae</taxon>
        <taxon>Pseudomonas</taxon>
    </lineage>
</organism>
<evidence type="ECO:0000256" key="6">
    <source>
        <dbReference type="SAM" id="SignalP"/>
    </source>
</evidence>
<dbReference type="Pfam" id="PF14310">
    <property type="entry name" value="Fn3-like"/>
    <property type="match status" value="1"/>
</dbReference>
<protein>
    <recommendedName>
        <fullName evidence="5">Beta-D-glucoside glucohydrolase</fullName>
    </recommendedName>
    <alternativeName>
        <fullName evidence="3">Cellobiase</fullName>
    </alternativeName>
    <alternativeName>
        <fullName evidence="4">Gentiobiase</fullName>
    </alternativeName>
</protein>
<reference evidence="9 10" key="1">
    <citation type="submission" date="2018-06" db="EMBL/GenBank/DDBJ databases">
        <authorList>
            <consortium name="Pathogen Informatics"/>
            <person name="Doyle S."/>
        </authorList>
    </citation>
    <scope>NUCLEOTIDE SEQUENCE [LARGE SCALE GENOMIC DNA]</scope>
    <source>
        <strain evidence="9 10">NCTC11842</strain>
    </source>
</reference>
<dbReference type="EMBL" id="JADMCD010000004">
    <property type="protein sequence ID" value="MBF8641072.1"/>
    <property type="molecule type" value="Genomic_DNA"/>
</dbReference>
<dbReference type="InterPro" id="IPR050288">
    <property type="entry name" value="Cellulose_deg_GH3"/>
</dbReference>
<dbReference type="Gene3D" id="2.60.40.10">
    <property type="entry name" value="Immunoglobulins"/>
    <property type="match status" value="1"/>
</dbReference>
<comment type="similarity">
    <text evidence="1">Belongs to the glycosyl hydrolase 3 family.</text>
</comment>
<accession>A0A2X2CV88</accession>
<gene>
    <name evidence="9" type="primary">bglB_1</name>
    <name evidence="8" type="ORF">IRZ65_10285</name>
    <name evidence="9" type="ORF">NCTC11842_04323</name>
</gene>